<reference evidence="5" key="2">
    <citation type="submission" date="2019-09" db="UniProtKB">
        <authorList>
            <consortium name="WormBaseParasite"/>
        </authorList>
    </citation>
    <scope>IDENTIFICATION</scope>
</reference>
<feature type="domain" description="VWFA" evidence="2">
    <location>
        <begin position="151"/>
        <end position="197"/>
    </location>
</feature>
<protein>
    <submittedName>
        <fullName evidence="5">VWFA domain-containing protein</fullName>
    </submittedName>
</protein>
<keyword evidence="1" id="KW-1133">Transmembrane helix</keyword>
<dbReference type="PANTHER" id="PTHR24020:SF20">
    <property type="entry name" value="PH DOMAIN-CONTAINING PROTEIN"/>
    <property type="match status" value="1"/>
</dbReference>
<reference evidence="3 4" key="1">
    <citation type="submission" date="2018-11" db="EMBL/GenBank/DDBJ databases">
        <authorList>
            <consortium name="Pathogen Informatics"/>
        </authorList>
    </citation>
    <scope>NUCLEOTIDE SEQUENCE [LARGE SCALE GENOMIC DNA]</scope>
</reference>
<dbReference type="InterPro" id="IPR050525">
    <property type="entry name" value="ECM_Assembly_Org"/>
</dbReference>
<name>A0A183GJZ3_HELPZ</name>
<sequence length="319" mass="35616">MIMKLLIFCENKAYSIFCMQYVVDKKLEKYRHFFVGLELFKCGGNAHCYASDEFREEAEVLKNDIGAEIFVVEAGDDASFDEDSQITSSAKVIRIPRWRGTDSEVLGPIADAICKIAPPDPSREVTWPARKSTVLSSVPARSCTQIDYQADVIIMLDASENFSPDAFEQMRESVAELVDAGFDLAPDVVRVGFVVYSIIIIIFFFFFLSVCPVSSRGPLFWCHDATFPALDQGHFPDTSNLADAVFFPTQNVVVPSQASFAHLLGYRRDTELLPNDIVSNAVHARDSSRPAQHLRLHDAEARYNFLGRRPTGPGRTTAL</sequence>
<dbReference type="EMBL" id="UZAH01034578">
    <property type="protein sequence ID" value="VDP35968.1"/>
    <property type="molecule type" value="Genomic_DNA"/>
</dbReference>
<evidence type="ECO:0000313" key="3">
    <source>
        <dbReference type="EMBL" id="VDP35968.1"/>
    </source>
</evidence>
<evidence type="ECO:0000313" key="5">
    <source>
        <dbReference type="WBParaSite" id="HPBE_0002300501-mRNA-1"/>
    </source>
</evidence>
<gene>
    <name evidence="3" type="ORF">HPBE_LOCUS23004</name>
</gene>
<dbReference type="AlphaFoldDB" id="A0A183GJZ3"/>
<evidence type="ECO:0000256" key="1">
    <source>
        <dbReference type="SAM" id="Phobius"/>
    </source>
</evidence>
<dbReference type="Gene3D" id="3.40.50.410">
    <property type="entry name" value="von Willebrand factor, type A domain"/>
    <property type="match status" value="1"/>
</dbReference>
<feature type="transmembrane region" description="Helical" evidence="1">
    <location>
        <begin position="193"/>
        <end position="211"/>
    </location>
</feature>
<accession>A0A3P8DQ23</accession>
<dbReference type="PANTHER" id="PTHR24020">
    <property type="entry name" value="COLLAGEN ALPHA"/>
    <property type="match status" value="1"/>
</dbReference>
<dbReference type="InterPro" id="IPR036465">
    <property type="entry name" value="vWFA_dom_sf"/>
</dbReference>
<dbReference type="SUPFAM" id="SSF53300">
    <property type="entry name" value="vWA-like"/>
    <property type="match status" value="1"/>
</dbReference>
<keyword evidence="1" id="KW-0472">Membrane</keyword>
<dbReference type="WBParaSite" id="HPBE_0002300501-mRNA-1">
    <property type="protein sequence ID" value="HPBE_0002300501-mRNA-1"/>
    <property type="gene ID" value="HPBE_0002300501"/>
</dbReference>
<organism evidence="4 5">
    <name type="scientific">Heligmosomoides polygyrus</name>
    <name type="common">Parasitic roundworm</name>
    <dbReference type="NCBI Taxonomy" id="6339"/>
    <lineage>
        <taxon>Eukaryota</taxon>
        <taxon>Metazoa</taxon>
        <taxon>Ecdysozoa</taxon>
        <taxon>Nematoda</taxon>
        <taxon>Chromadorea</taxon>
        <taxon>Rhabditida</taxon>
        <taxon>Rhabditina</taxon>
        <taxon>Rhabditomorpha</taxon>
        <taxon>Strongyloidea</taxon>
        <taxon>Heligmosomidae</taxon>
        <taxon>Heligmosomoides</taxon>
    </lineage>
</organism>
<accession>A0A183GJZ3</accession>
<evidence type="ECO:0000259" key="2">
    <source>
        <dbReference type="PROSITE" id="PS50234"/>
    </source>
</evidence>
<dbReference type="PROSITE" id="PS50234">
    <property type="entry name" value="VWFA"/>
    <property type="match status" value="1"/>
</dbReference>
<keyword evidence="1" id="KW-0812">Transmembrane</keyword>
<proteinExistence type="predicted"/>
<evidence type="ECO:0000313" key="4">
    <source>
        <dbReference type="Proteomes" id="UP000050761"/>
    </source>
</evidence>
<dbReference type="InterPro" id="IPR002035">
    <property type="entry name" value="VWF_A"/>
</dbReference>
<dbReference type="Proteomes" id="UP000050761">
    <property type="component" value="Unassembled WGS sequence"/>
</dbReference>
<dbReference type="Pfam" id="PF00092">
    <property type="entry name" value="VWA"/>
    <property type="match status" value="1"/>
</dbReference>
<keyword evidence="4" id="KW-1185">Reference proteome</keyword>
<dbReference type="OrthoDB" id="10045365at2759"/>